<evidence type="ECO:0000313" key="3">
    <source>
        <dbReference type="Proteomes" id="UP001472677"/>
    </source>
</evidence>
<comment type="caution">
    <text evidence="2">The sequence shown here is derived from an EMBL/GenBank/DDBJ whole genome shotgun (WGS) entry which is preliminary data.</text>
</comment>
<feature type="region of interest" description="Disordered" evidence="1">
    <location>
        <begin position="22"/>
        <end position="42"/>
    </location>
</feature>
<evidence type="ECO:0000313" key="2">
    <source>
        <dbReference type="EMBL" id="KAK8507430.1"/>
    </source>
</evidence>
<keyword evidence="3" id="KW-1185">Reference proteome</keyword>
<gene>
    <name evidence="2" type="ORF">V6N12_072690</name>
</gene>
<protein>
    <submittedName>
        <fullName evidence="2">Uncharacterized protein</fullName>
    </submittedName>
</protein>
<proteinExistence type="predicted"/>
<name>A0ABR2BLL6_9ROSI</name>
<organism evidence="2 3">
    <name type="scientific">Hibiscus sabdariffa</name>
    <name type="common">roselle</name>
    <dbReference type="NCBI Taxonomy" id="183260"/>
    <lineage>
        <taxon>Eukaryota</taxon>
        <taxon>Viridiplantae</taxon>
        <taxon>Streptophyta</taxon>
        <taxon>Embryophyta</taxon>
        <taxon>Tracheophyta</taxon>
        <taxon>Spermatophyta</taxon>
        <taxon>Magnoliopsida</taxon>
        <taxon>eudicotyledons</taxon>
        <taxon>Gunneridae</taxon>
        <taxon>Pentapetalae</taxon>
        <taxon>rosids</taxon>
        <taxon>malvids</taxon>
        <taxon>Malvales</taxon>
        <taxon>Malvaceae</taxon>
        <taxon>Malvoideae</taxon>
        <taxon>Hibiscus</taxon>
    </lineage>
</organism>
<evidence type="ECO:0000256" key="1">
    <source>
        <dbReference type="SAM" id="MobiDB-lite"/>
    </source>
</evidence>
<dbReference type="EMBL" id="JBBPBM010000108">
    <property type="protein sequence ID" value="KAK8507430.1"/>
    <property type="molecule type" value="Genomic_DNA"/>
</dbReference>
<reference evidence="2 3" key="1">
    <citation type="journal article" date="2024" name="G3 (Bethesda)">
        <title>Genome assembly of Hibiscus sabdariffa L. provides insights into metabolisms of medicinal natural products.</title>
        <authorList>
            <person name="Kim T."/>
        </authorList>
    </citation>
    <scope>NUCLEOTIDE SEQUENCE [LARGE SCALE GENOMIC DNA]</scope>
    <source>
        <strain evidence="2">TK-2024</strain>
        <tissue evidence="2">Old leaves</tissue>
    </source>
</reference>
<sequence length="90" mass="9708">MHFFIFPSNYFALSFEQQNPSNEVMAGSHGPGKSQTSPLESGNLFSGSGNLFPKLELKNCANLVALNLSDNSLYATGIPRSLTSSNIPQK</sequence>
<dbReference type="Proteomes" id="UP001472677">
    <property type="component" value="Unassembled WGS sequence"/>
</dbReference>
<feature type="compositionally biased region" description="Polar residues" evidence="1">
    <location>
        <begin position="33"/>
        <end position="42"/>
    </location>
</feature>
<accession>A0ABR2BLL6</accession>